<dbReference type="InterPro" id="IPR023394">
    <property type="entry name" value="Sec7_C_sf"/>
</dbReference>
<comment type="caution">
    <text evidence="6">The sequence shown here is derived from an EMBL/GenBank/DDBJ whole genome shotgun (WGS) entry which is preliminary data.</text>
</comment>
<gene>
    <name evidence="6" type="primary">BIG5_0</name>
    <name evidence="6" type="ORF">CK203_036880</name>
</gene>
<dbReference type="PANTHER" id="PTHR10663">
    <property type="entry name" value="GUANYL-NUCLEOTIDE EXCHANGE FACTOR"/>
    <property type="match status" value="1"/>
</dbReference>
<dbReference type="SUPFAM" id="SSF48425">
    <property type="entry name" value="Sec7 domain"/>
    <property type="match status" value="1"/>
</dbReference>
<evidence type="ECO:0000256" key="2">
    <source>
        <dbReference type="ARBA" id="ARBA00004514"/>
    </source>
</evidence>
<protein>
    <submittedName>
        <fullName evidence="6">Brefeldin A-inhibited guanine nucleotide-exchange protein 5</fullName>
    </submittedName>
</protein>
<accession>A0A438GXY5</accession>
<evidence type="ECO:0000259" key="5">
    <source>
        <dbReference type="PROSITE" id="PS50190"/>
    </source>
</evidence>
<dbReference type="CDD" id="cd00171">
    <property type="entry name" value="Sec7"/>
    <property type="match status" value="1"/>
</dbReference>
<dbReference type="PROSITE" id="PS50190">
    <property type="entry name" value="SEC7"/>
    <property type="match status" value="1"/>
</dbReference>
<proteinExistence type="predicted"/>
<dbReference type="Proteomes" id="UP000288805">
    <property type="component" value="Unassembled WGS sequence"/>
</dbReference>
<name>A0A438GXY5_VITVI</name>
<reference evidence="6 7" key="1">
    <citation type="journal article" date="2018" name="PLoS Genet.">
        <title>Population sequencing reveals clonal diversity and ancestral inbreeding in the grapevine cultivar Chardonnay.</title>
        <authorList>
            <person name="Roach M.J."/>
            <person name="Johnson D.L."/>
            <person name="Bohlmann J."/>
            <person name="van Vuuren H.J."/>
            <person name="Jones S.J."/>
            <person name="Pretorius I.S."/>
            <person name="Schmidt S.A."/>
            <person name="Borneman A.R."/>
        </authorList>
    </citation>
    <scope>NUCLEOTIDE SEQUENCE [LARGE SCALE GENOMIC DNA]</scope>
    <source>
        <strain evidence="7">cv. Chardonnay</strain>
        <tissue evidence="6">Leaf</tissue>
    </source>
</reference>
<feature type="domain" description="SEC7" evidence="5">
    <location>
        <begin position="1284"/>
        <end position="1471"/>
    </location>
</feature>
<dbReference type="GO" id="GO:0016020">
    <property type="term" value="C:membrane"/>
    <property type="evidence" value="ECO:0007669"/>
    <property type="project" value="UniProtKB-SubCell"/>
</dbReference>
<evidence type="ECO:0000256" key="4">
    <source>
        <dbReference type="SAM" id="MobiDB-lite"/>
    </source>
</evidence>
<sequence>MLTQMISIIFRRMETDPVCTTSGSAANKEATLADNLNSEVETSSGDQTEKEMTLGDALSMNQVKDTALASVEELQNLQGLEAVLDKAVHLEDGKKMTRSVEDMMVITFKGLGNSLRGKTLWQIACLTLIWLVWQERNNRIFKDKGRTEEMLWDLIRFYSSLWASCTEAFRGVPLRIDLESMSIRQRDALLLFRTLCKMGMKEDNDEVTTKTRILSLELLQVNLMVLSVLVCMLLIDKHSKNLNKVIRTTRVQLLSIYDYITGFETISGLRINLDKSEIFPVGRVENLEVLTLEVGCKVGRLPSSYLGLLLGAHHKSIVVWDGVEERFRRRLAMWKRQFISKGGRITLIRSPLSRGALERKPHLVKWDTVCLDKRKGGLGVRRLSTLNRALLCKWNWRFVNERETLWRNVISRKYGEEEGGWYTREVRQGIGVKFWKDNWCGNFALCNSFPSLYAFMSYKEAWLVELWDSSGEEGVWSPRFCRSFNDWEVEEVERLLLTIRGRRLNPHLEDRVLWKETEDEIFSGLLEGVSHSFTTNFHFIDSVKAYLSYALLRASVSQSPVIFQYATGIFSVLLLRFRESLKGEIGVFFPLIVLRSLDGSDFPVNQRISVLRHFNTWFEAASDLRINLAKSELIIVGKVEEIEEMTVELGCRMGSLPTVYLGLPLGAHHKAISMWDGVEERMRRILALWKRQYISKGGRITLIKSTLASMPIYQLSLFRMPKIIAKRLEKLQKDFLWGGGSLERKVHLINWEVVCTQKEKGGLGIRKIDLLNKALLGKWIWRFAFEKDNLWKKVILVKYGQEGFGWRTNEARRTFGVGLFALAVDGHATVNEVWDSSLGQEGWNHRFFRDFNDWELDLIEDLLNMLRDFRISSKEDSVFWKGGGHGIFGVKDAYNLLVAPNALAFLKKCIWVDKVPTKVAFFAWEATWAKVYIGEESSSLFGVASGHLRAEIVDLERLMSLLSSIHLSPSVLKAKAWVPSSLGAFLVKSYFSALSNSSNFVPFYLDNFLWKSRVPSKFKAFAWLVAHKKGKTLWRIVCLSLLWIVWRERDARIFEDTWRTLELMIGSSGSGFVILVQPLCRPVVTLRVSSSLVSLLGTSIQSPTCFLDVQGKKLDVKKGMNLFQGHNFLPDPTQSLDQQGIQIHVLIQASWQVGKFSNIHRFQFNMLIHVKMLEKVCKDPQMLVDIYVNYDCDLEAPNLFERMVTTLSKIAQGTQNADPNSVAVSQTTTIKGSSLQCLVNVLKSLVDWERSHRDKHRKSTQSPEEELSARESVEIKSREDMPNNFERAKAHKSTMEAAISEFNRQPGKGIEYLISNRLVENTPASVAQFLRNTPSLDKAMIGDYLGQHEEFPLAVMHAYVDSMKFSGMKFDTAIREFLRGFRLPGEAQKIDRIMEKFAERYCADNPDLFKNADTAYVLAYAVIMLNTDAHNPMVWPKMSKSDFIRVNAMNDAEECAPKELLEEIYDSIVKEEIKMKDDAAGIGKGIKQKPEGEERGRLVSILNLALPKRKSSVDTKSESEAIIKQTQAIFRNQGAKRGVFYTSQQIELVRPMVEAVGWPLLATFSVTMEEGDNKPRVLLCMEGFRAGIHITHVIGMDTMRYAFLTSLVRFTFLHAPKEMRSKNVEALRTLLALCDSETNSLQDTWNAVLECVSRLEFITSTPAIAATVMQASNQISRDAILQSLRELAGKPAEQVFVNSVKLPSDSVVEFFTALCGVSAEELKQTPARVFSLQKLVEISYYNMARIRLFKEMAAFSEGRGVPKGGKSWFVVESKTFEISIEEIRGKLRGVILERSKGFSSWIKFGEKSFVSLLEGVEDWCRGESSSRRLRVWEEGGRKYRLECHSNDAGRYMLCSVRDLEAKRFCLVFPEGKGLVGGWFMLAQKLRALGITNQAIRNVDLGTSTSVKDDYRGKGKEKGEGVFPEAVRMETGELREALWVHVGERDLISREEQLSRCLVGCFGDSVEVVPSLSLLKEWAYERWSLKGGLKIFSLGGALVLFKFEDKVEVDWVLLRGSRSLQIREFFLQKWGPEVGCCRNGSHPKEVWVKVVGLPLHLWSREVFKSIGERCGGFIAMDEETTFFPELQWSRILVRVPGKVRPGTLQVVVGNFCWTVSLWWENPPWFSEVVARSAWFKEERREVRDEGGGDSRASGSVRVVQNGQSDLQARGTREQFCVWQKAR</sequence>
<dbReference type="InterPro" id="IPR025558">
    <property type="entry name" value="DUF4283"/>
</dbReference>
<evidence type="ECO:0000313" key="7">
    <source>
        <dbReference type="Proteomes" id="UP000288805"/>
    </source>
</evidence>
<feature type="region of interest" description="Disordered" evidence="4">
    <location>
        <begin position="2143"/>
        <end position="2168"/>
    </location>
</feature>
<dbReference type="GO" id="GO:0032012">
    <property type="term" value="P:regulation of ARF protein signal transduction"/>
    <property type="evidence" value="ECO:0007669"/>
    <property type="project" value="InterPro"/>
</dbReference>
<dbReference type="FunFam" id="1.10.220.20:FF:000002">
    <property type="entry name" value="Brefeldin A-inhibited guanine nucleotide-exchange protein 1"/>
    <property type="match status" value="1"/>
</dbReference>
<dbReference type="Pfam" id="PF01369">
    <property type="entry name" value="Sec7"/>
    <property type="match status" value="1"/>
</dbReference>
<organism evidence="6 7">
    <name type="scientific">Vitis vinifera</name>
    <name type="common">Grape</name>
    <dbReference type="NCBI Taxonomy" id="29760"/>
    <lineage>
        <taxon>Eukaryota</taxon>
        <taxon>Viridiplantae</taxon>
        <taxon>Streptophyta</taxon>
        <taxon>Embryophyta</taxon>
        <taxon>Tracheophyta</taxon>
        <taxon>Spermatophyta</taxon>
        <taxon>Magnoliopsida</taxon>
        <taxon>eudicotyledons</taxon>
        <taxon>Gunneridae</taxon>
        <taxon>Pentapetalae</taxon>
        <taxon>rosids</taxon>
        <taxon>Vitales</taxon>
        <taxon>Vitaceae</taxon>
        <taxon>Viteae</taxon>
        <taxon>Vitis</taxon>
    </lineage>
</organism>
<dbReference type="FunFam" id="1.10.1000.11:FF:000006">
    <property type="entry name" value="HOPM interactor 7"/>
    <property type="match status" value="1"/>
</dbReference>
<feature type="region of interest" description="Disordered" evidence="4">
    <location>
        <begin position="1252"/>
        <end position="1273"/>
    </location>
</feature>
<dbReference type="InterPro" id="IPR035999">
    <property type="entry name" value="Sec7_dom_sf"/>
</dbReference>
<evidence type="ECO:0000256" key="3">
    <source>
        <dbReference type="ARBA" id="ARBA00022658"/>
    </source>
</evidence>
<dbReference type="SMART" id="SM00222">
    <property type="entry name" value="Sec7"/>
    <property type="match status" value="1"/>
</dbReference>
<keyword evidence="3" id="KW-0344">Guanine-nucleotide releasing factor</keyword>
<dbReference type="PANTHER" id="PTHR10663:SF312">
    <property type="entry name" value="BREFELDIN A-INHIBITED GUANINE NUCLEOTIDE-EXCHANGE PROTEIN 5"/>
    <property type="match status" value="1"/>
</dbReference>
<dbReference type="InterPro" id="IPR000904">
    <property type="entry name" value="Sec7_dom"/>
</dbReference>
<evidence type="ECO:0000256" key="1">
    <source>
        <dbReference type="ARBA" id="ARBA00004287"/>
    </source>
</evidence>
<dbReference type="Pfam" id="PF14111">
    <property type="entry name" value="DUF4283"/>
    <property type="match status" value="1"/>
</dbReference>
<dbReference type="Gene3D" id="1.10.1000.11">
    <property type="entry name" value="Arf Nucleotide-binding Site Opener,domain 2"/>
    <property type="match status" value="1"/>
</dbReference>
<dbReference type="GO" id="GO:0005829">
    <property type="term" value="C:cytosol"/>
    <property type="evidence" value="ECO:0007669"/>
    <property type="project" value="UniProtKB-SubCell"/>
</dbReference>
<dbReference type="EMBL" id="QGNW01000319">
    <property type="protein sequence ID" value="RVW77037.1"/>
    <property type="molecule type" value="Genomic_DNA"/>
</dbReference>
<comment type="subcellular location">
    <subcellularLocation>
        <location evidence="2">Cytoplasm</location>
        <location evidence="2">Cytosol</location>
    </subcellularLocation>
    <subcellularLocation>
        <location evidence="1">Membrane</location>
        <topology evidence="1">Peripheral membrane protein</topology>
        <orientation evidence="1">Cytoplasmic side</orientation>
    </subcellularLocation>
</comment>
<dbReference type="InterPro" id="IPR032691">
    <property type="entry name" value="Mon2/Sec7/BIG1-like_HUS"/>
</dbReference>
<dbReference type="GO" id="GO:0005085">
    <property type="term" value="F:guanyl-nucleotide exchange factor activity"/>
    <property type="evidence" value="ECO:0007669"/>
    <property type="project" value="UniProtKB-KW"/>
</dbReference>
<dbReference type="Pfam" id="PF12783">
    <property type="entry name" value="Sec7-like_HUS"/>
    <property type="match status" value="2"/>
</dbReference>
<evidence type="ECO:0000313" key="6">
    <source>
        <dbReference type="EMBL" id="RVW77037.1"/>
    </source>
</evidence>
<dbReference type="Gene3D" id="1.10.220.20">
    <property type="match status" value="1"/>
</dbReference>